<dbReference type="NCBIfam" id="NF045645">
    <property type="entry name" value="DVU_1557_fam"/>
    <property type="match status" value="1"/>
</dbReference>
<dbReference type="InterPro" id="IPR054656">
    <property type="entry name" value="DVU_1557-like"/>
</dbReference>
<dbReference type="EMBL" id="QFGA01000001">
    <property type="protein sequence ID" value="TEB07598.1"/>
    <property type="molecule type" value="Genomic_DNA"/>
</dbReference>
<organism evidence="2 3">
    <name type="scientific">Pelotomaculum schinkii</name>
    <dbReference type="NCBI Taxonomy" id="78350"/>
    <lineage>
        <taxon>Bacteria</taxon>
        <taxon>Bacillati</taxon>
        <taxon>Bacillota</taxon>
        <taxon>Clostridia</taxon>
        <taxon>Eubacteriales</taxon>
        <taxon>Desulfotomaculaceae</taxon>
        <taxon>Pelotomaculum</taxon>
    </lineage>
</organism>
<dbReference type="RefSeq" id="WP_190239449.1">
    <property type="nucleotide sequence ID" value="NZ_QFGA01000001.1"/>
</dbReference>
<proteinExistence type="predicted"/>
<gene>
    <name evidence="2" type="ORF">Psch_01153</name>
</gene>
<protein>
    <recommendedName>
        <fullName evidence="1">DUF7479 domain-containing protein</fullName>
    </recommendedName>
</protein>
<dbReference type="Pfam" id="PF24292">
    <property type="entry name" value="DUF7479"/>
    <property type="match status" value="1"/>
</dbReference>
<sequence length="68" mass="7748">MTSGKKEEKQVICFKCKVPLEIGKVEVTYLDNNFKTDLPRCPRCGLIYVPEELAGGKMLELEQTLEDK</sequence>
<evidence type="ECO:0000313" key="2">
    <source>
        <dbReference type="EMBL" id="TEB07598.1"/>
    </source>
</evidence>
<dbReference type="AlphaFoldDB" id="A0A4Y7RF18"/>
<evidence type="ECO:0000313" key="3">
    <source>
        <dbReference type="Proteomes" id="UP000298324"/>
    </source>
</evidence>
<reference evidence="2 3" key="1">
    <citation type="journal article" date="2018" name="Environ. Microbiol.">
        <title>Novel energy conservation strategies and behaviour of Pelotomaculum schinkii driving syntrophic propionate catabolism.</title>
        <authorList>
            <person name="Hidalgo-Ahumada C.A.P."/>
            <person name="Nobu M.K."/>
            <person name="Narihiro T."/>
            <person name="Tamaki H."/>
            <person name="Liu W.T."/>
            <person name="Kamagata Y."/>
            <person name="Stams A.J.M."/>
            <person name="Imachi H."/>
            <person name="Sousa D.Z."/>
        </authorList>
    </citation>
    <scope>NUCLEOTIDE SEQUENCE [LARGE SCALE GENOMIC DNA]</scope>
    <source>
        <strain evidence="2 3">HH</strain>
    </source>
</reference>
<dbReference type="Proteomes" id="UP000298324">
    <property type="component" value="Unassembled WGS sequence"/>
</dbReference>
<name>A0A4Y7RF18_9FIRM</name>
<accession>A0A4Y7RF18</accession>
<evidence type="ECO:0000259" key="1">
    <source>
        <dbReference type="Pfam" id="PF24292"/>
    </source>
</evidence>
<dbReference type="InterPro" id="IPR055902">
    <property type="entry name" value="DUF7479"/>
</dbReference>
<comment type="caution">
    <text evidence="2">The sequence shown here is derived from an EMBL/GenBank/DDBJ whole genome shotgun (WGS) entry which is preliminary data.</text>
</comment>
<keyword evidence="3" id="KW-1185">Reference proteome</keyword>
<feature type="domain" description="DUF7479" evidence="1">
    <location>
        <begin position="10"/>
        <end position="68"/>
    </location>
</feature>